<evidence type="ECO:0000313" key="7">
    <source>
        <dbReference type="EMBL" id="OJI91828.1"/>
    </source>
</evidence>
<dbReference type="EC" id="3.2.1.52" evidence="3"/>
<dbReference type="InterPro" id="IPR017853">
    <property type="entry name" value="GH"/>
</dbReference>
<evidence type="ECO:0000256" key="4">
    <source>
        <dbReference type="ARBA" id="ARBA00022801"/>
    </source>
</evidence>
<dbReference type="GO" id="GO:0004563">
    <property type="term" value="F:beta-N-acetylhexosaminidase activity"/>
    <property type="evidence" value="ECO:0007669"/>
    <property type="project" value="UniProtKB-EC"/>
</dbReference>
<dbReference type="SUPFAM" id="SSF51445">
    <property type="entry name" value="(Trans)glycosidases"/>
    <property type="match status" value="1"/>
</dbReference>
<evidence type="ECO:0000259" key="6">
    <source>
        <dbReference type="Pfam" id="PF00933"/>
    </source>
</evidence>
<dbReference type="InterPro" id="IPR036962">
    <property type="entry name" value="Glyco_hydro_3_N_sf"/>
</dbReference>
<evidence type="ECO:0000256" key="3">
    <source>
        <dbReference type="ARBA" id="ARBA00012663"/>
    </source>
</evidence>
<dbReference type="AlphaFoldDB" id="A0A1L9NR99"/>
<sequence length="335" mass="36230">MANGATILGCLGPTLSASEVSFFREADPFGFIVFDRNLETPDQIRALCDSLRDAVGRDAPITIDQEGGRVQRLRPPLAHQWLPPLDDVQRFGENAPRAMYLRYRIIADELFSLGIDSNCAPMMDIASDETHEFLKNRCYGSTLEDVIKVGLAVAGGLLDGGVLPILKHIPGHGRAVADSHLDLPIVDTNGEVLRRSDFAAFAALNDLPMGMTAHITYTAFDDRPATLSPKMMGLIREDIGFDGMIMTDDITMKALTGSLTELSRLSIDAGCDIVLHCNGDMAEMEEVVAASGKMSEKSQSRADAALACRRTPDPVDISHLHAQLEALANEAGHDA</sequence>
<dbReference type="Gene3D" id="3.20.20.300">
    <property type="entry name" value="Glycoside hydrolase, family 3, N-terminal domain"/>
    <property type="match status" value="1"/>
</dbReference>
<dbReference type="PROSITE" id="PS00775">
    <property type="entry name" value="GLYCOSYL_HYDROL_F3"/>
    <property type="match status" value="1"/>
</dbReference>
<accession>A0A1L9NR99</accession>
<comment type="catalytic activity">
    <reaction evidence="1">
        <text>Hydrolysis of terminal non-reducing N-acetyl-D-hexosamine residues in N-acetyl-beta-D-hexosaminides.</text>
        <dbReference type="EC" id="3.2.1.52"/>
    </reaction>
</comment>
<dbReference type="PANTHER" id="PTHR30480:SF13">
    <property type="entry name" value="BETA-HEXOSAMINIDASE"/>
    <property type="match status" value="1"/>
</dbReference>
<comment type="caution">
    <text evidence="7">The sequence shown here is derived from an EMBL/GenBank/DDBJ whole genome shotgun (WGS) entry which is preliminary data.</text>
</comment>
<evidence type="ECO:0000256" key="1">
    <source>
        <dbReference type="ARBA" id="ARBA00001231"/>
    </source>
</evidence>
<dbReference type="EMBL" id="MLCB01000214">
    <property type="protein sequence ID" value="OJI91828.1"/>
    <property type="molecule type" value="Genomic_DNA"/>
</dbReference>
<keyword evidence="4 7" id="KW-0378">Hydrolase</keyword>
<dbReference type="InterPro" id="IPR019800">
    <property type="entry name" value="Glyco_hydro_3_AS"/>
</dbReference>
<dbReference type="InterPro" id="IPR001764">
    <property type="entry name" value="Glyco_hydro_3_N"/>
</dbReference>
<reference evidence="7 8" key="1">
    <citation type="submission" date="2016-10" db="EMBL/GenBank/DDBJ databases">
        <title>Genome sequence of Planktotalea frisia SH6-1.</title>
        <authorList>
            <person name="Poehlein A."/>
            <person name="Bakenhus I."/>
            <person name="Voget S."/>
            <person name="Brinkhoff T."/>
            <person name="Simon M."/>
        </authorList>
    </citation>
    <scope>NUCLEOTIDE SEQUENCE [LARGE SCALE GENOMIC DNA]</scope>
    <source>
        <strain evidence="7 8">SH6-1</strain>
    </source>
</reference>
<dbReference type="GO" id="GO:0005975">
    <property type="term" value="P:carbohydrate metabolic process"/>
    <property type="evidence" value="ECO:0007669"/>
    <property type="project" value="InterPro"/>
</dbReference>
<gene>
    <name evidence="7" type="primary">nagZ</name>
    <name evidence="7" type="ORF">PFRI_39080</name>
</gene>
<keyword evidence="8" id="KW-1185">Reference proteome</keyword>
<evidence type="ECO:0000313" key="8">
    <source>
        <dbReference type="Proteomes" id="UP000184514"/>
    </source>
</evidence>
<feature type="domain" description="Glycoside hydrolase family 3 N-terminal" evidence="6">
    <location>
        <begin position="30"/>
        <end position="296"/>
    </location>
</feature>
<dbReference type="STRING" id="696762.PFRI_39080"/>
<dbReference type="GO" id="GO:0009254">
    <property type="term" value="P:peptidoglycan turnover"/>
    <property type="evidence" value="ECO:0007669"/>
    <property type="project" value="TreeGrafter"/>
</dbReference>
<dbReference type="Pfam" id="PF00933">
    <property type="entry name" value="Glyco_hydro_3"/>
    <property type="match status" value="1"/>
</dbReference>
<dbReference type="InterPro" id="IPR050226">
    <property type="entry name" value="NagZ_Beta-hexosaminidase"/>
</dbReference>
<name>A0A1L9NR99_9RHOB</name>
<keyword evidence="5 7" id="KW-0326">Glycosidase</keyword>
<dbReference type="RefSeq" id="WP_072632382.1">
    <property type="nucleotide sequence ID" value="NZ_MLCB01000214.1"/>
</dbReference>
<dbReference type="PANTHER" id="PTHR30480">
    <property type="entry name" value="BETA-HEXOSAMINIDASE-RELATED"/>
    <property type="match status" value="1"/>
</dbReference>
<dbReference type="Proteomes" id="UP000184514">
    <property type="component" value="Unassembled WGS sequence"/>
</dbReference>
<dbReference type="OrthoDB" id="9786661at2"/>
<protein>
    <recommendedName>
        <fullName evidence="3">beta-N-acetylhexosaminidase</fullName>
        <ecNumber evidence="3">3.2.1.52</ecNumber>
    </recommendedName>
</protein>
<evidence type="ECO:0000256" key="5">
    <source>
        <dbReference type="ARBA" id="ARBA00023295"/>
    </source>
</evidence>
<proteinExistence type="inferred from homology"/>
<evidence type="ECO:0000256" key="2">
    <source>
        <dbReference type="ARBA" id="ARBA00005336"/>
    </source>
</evidence>
<organism evidence="7 8">
    <name type="scientific">Planktotalea frisia</name>
    <dbReference type="NCBI Taxonomy" id="696762"/>
    <lineage>
        <taxon>Bacteria</taxon>
        <taxon>Pseudomonadati</taxon>
        <taxon>Pseudomonadota</taxon>
        <taxon>Alphaproteobacteria</taxon>
        <taxon>Rhodobacterales</taxon>
        <taxon>Paracoccaceae</taxon>
        <taxon>Planktotalea</taxon>
    </lineage>
</organism>
<comment type="similarity">
    <text evidence="2">Belongs to the glycosyl hydrolase 3 family.</text>
</comment>